<keyword evidence="1" id="KW-0539">Nucleus</keyword>
<dbReference type="Gene3D" id="1.20.930.10">
    <property type="entry name" value="Conserved domain common to transcription factors TFIIS, elongin A, CRSP70"/>
    <property type="match status" value="1"/>
</dbReference>
<dbReference type="Proteomes" id="UP001318860">
    <property type="component" value="Unassembled WGS sequence"/>
</dbReference>
<evidence type="ECO:0000313" key="5">
    <source>
        <dbReference type="Proteomes" id="UP001318860"/>
    </source>
</evidence>
<feature type="compositionally biased region" description="Polar residues" evidence="2">
    <location>
        <begin position="265"/>
        <end position="279"/>
    </location>
</feature>
<dbReference type="PANTHER" id="PTHR47292:SF1">
    <property type="entry name" value="TRANSCRIPTION ELONGATION FACTOR (TFIIS) FAMILY PROTEIN"/>
    <property type="match status" value="1"/>
</dbReference>
<feature type="compositionally biased region" description="Basic and acidic residues" evidence="2">
    <location>
        <begin position="366"/>
        <end position="377"/>
    </location>
</feature>
<dbReference type="SUPFAM" id="SSF47676">
    <property type="entry name" value="Conserved domain common to transcription factors TFIIS, elongin A, CRSP70"/>
    <property type="match status" value="1"/>
</dbReference>
<protein>
    <recommendedName>
        <fullName evidence="3">TFIIS N-terminal domain-containing protein</fullName>
    </recommendedName>
</protein>
<name>A0ABR0TY72_REHGL</name>
<feature type="compositionally biased region" description="Basic and acidic residues" evidence="2">
    <location>
        <begin position="196"/>
        <end position="210"/>
    </location>
</feature>
<dbReference type="InterPro" id="IPR035441">
    <property type="entry name" value="TFIIS/LEDGF_dom_sf"/>
</dbReference>
<feature type="compositionally biased region" description="Polar residues" evidence="2">
    <location>
        <begin position="492"/>
        <end position="516"/>
    </location>
</feature>
<feature type="domain" description="TFIIS N-terminal" evidence="3">
    <location>
        <begin position="73"/>
        <end position="153"/>
    </location>
</feature>
<evidence type="ECO:0000313" key="4">
    <source>
        <dbReference type="EMBL" id="KAK6115194.1"/>
    </source>
</evidence>
<sequence>MTLDDFFTLTELDNGLTVPSRVRELMAVMQKERDCIAKNSTDSMRQRSTVTTAIAATENKDCLDLFVQLDGLHFISKWLKDAQEFSDDTTDSVVEESITHLLRALEKLHVNYEKLVASEIWTTVQNLLVHNSSKVQDKARVLFESWKSKRDNDASLSDVVKARALTDDEARDSVDMGTGIGHSESSLGDASISKEASVKDKGHELARDDPVVSTSSDAVQPHQAESAHDSNKIVDPPIGDERPQDHVSSPSLPKPSVEPPLCHSVGTNFEPCSQASSRQDTLDTRTELHDLDSPSYMKQSQKIESLSEKLGSLEESKMSEGRPFSSSSDAVAEMKAVTELSSHQNSNVGGKNPRDEDSSYVGLRTIDSDGKSPKDDSSDANQHRSSSGFVGKEVGDINHRMLQKSSSRGKSWGKPKDLGTFLSGIEYDGKVNAFGLHVNDNNLANNFTFGKKQMDKKPDRAGKKSDVEIDPLEVAMQVAMEVEREVVDYGEQSCSSSEKLPEGNTRQHNSPNSVSRKQSHASEGSPMELANDPNLSDESSPMQEESSTSSENLDAEQTNGTQDNATSQLTEAAQEEANTEKGLCDFDLNQEVCSEDYDRPENQFPTTVSIVSASRAAAAPGLPGAPLQFEGNLGWKGSAVTSAFRPASPRRMPESDKDFSTGGSSSSSKQRQGCLDFDLNVAEDKHSSLPSGESSVETNSRRSEHLELDLNRTSENDGALLDWRIGQFFPQGNCHRNWSQSSSSSNQQPVRNIDLNDQPSLLNVSLDNSYLSKASQNFNVSGSINVKSDDSVISIMGTKVEVNRKDFVSQTPSLPNGQTPELAFDINSGRTGSFLGIGSALPYAHSSVYGYNNIAPGPAMPFSPAMYYGPGRPIPYMVDSRGAPVIQQMMGSVSALPTGFSQQPFVINMNGSVHSNGVGPSRSSFDLNSGMLVESGSKDPAGLGFGLFLNSAQVRPTDEQLRSNSQASMSSAVGGKRKEPENGYDQYPFKHYTPPWK</sequence>
<comment type="caution">
    <text evidence="4">The sequence shown here is derived from an EMBL/GenBank/DDBJ whole genome shotgun (WGS) entry which is preliminary data.</text>
</comment>
<feature type="compositionally biased region" description="Polar residues" evidence="2">
    <location>
        <begin position="339"/>
        <end position="349"/>
    </location>
</feature>
<accession>A0ABR0TY72</accession>
<comment type="subcellular location">
    <subcellularLocation>
        <location evidence="1">Nucleus</location>
    </subcellularLocation>
</comment>
<evidence type="ECO:0000259" key="3">
    <source>
        <dbReference type="PROSITE" id="PS51319"/>
    </source>
</evidence>
<feature type="region of interest" description="Disordered" evidence="2">
    <location>
        <begin position="956"/>
        <end position="997"/>
    </location>
</feature>
<feature type="region of interest" description="Disordered" evidence="2">
    <location>
        <begin position="644"/>
        <end position="672"/>
    </location>
</feature>
<dbReference type="Pfam" id="PF08711">
    <property type="entry name" value="Med26"/>
    <property type="match status" value="1"/>
</dbReference>
<feature type="region of interest" description="Disordered" evidence="2">
    <location>
        <begin position="339"/>
        <end position="396"/>
    </location>
</feature>
<feature type="compositionally biased region" description="Low complexity" evidence="2">
    <location>
        <begin position="660"/>
        <end position="669"/>
    </location>
</feature>
<feature type="compositionally biased region" description="Low complexity" evidence="2">
    <location>
        <begin position="538"/>
        <end position="551"/>
    </location>
</feature>
<dbReference type="InterPro" id="IPR017923">
    <property type="entry name" value="TFIIS_N"/>
</dbReference>
<proteinExistence type="predicted"/>
<dbReference type="PANTHER" id="PTHR47292">
    <property type="entry name" value="TRANSCRIPTION ELONGATION FACTOR (TFIIS) FAMILY PROTEIN-RELATED"/>
    <property type="match status" value="1"/>
</dbReference>
<evidence type="ECO:0000256" key="2">
    <source>
        <dbReference type="SAM" id="MobiDB-lite"/>
    </source>
</evidence>
<dbReference type="EMBL" id="JABTTQ020003506">
    <property type="protein sequence ID" value="KAK6115194.1"/>
    <property type="molecule type" value="Genomic_DNA"/>
</dbReference>
<feature type="region of interest" description="Disordered" evidence="2">
    <location>
        <begin position="685"/>
        <end position="708"/>
    </location>
</feature>
<reference evidence="4 5" key="1">
    <citation type="journal article" date="2021" name="Comput. Struct. Biotechnol. J.">
        <title>De novo genome assembly of the potent medicinal plant Rehmannia glutinosa using nanopore technology.</title>
        <authorList>
            <person name="Ma L."/>
            <person name="Dong C."/>
            <person name="Song C."/>
            <person name="Wang X."/>
            <person name="Zheng X."/>
            <person name="Niu Y."/>
            <person name="Chen S."/>
            <person name="Feng W."/>
        </authorList>
    </citation>
    <scope>NUCLEOTIDE SEQUENCE [LARGE SCALE GENOMIC DNA]</scope>
    <source>
        <strain evidence="4">DH-2019</strain>
    </source>
</reference>
<organism evidence="4 5">
    <name type="scientific">Rehmannia glutinosa</name>
    <name type="common">Chinese foxglove</name>
    <dbReference type="NCBI Taxonomy" id="99300"/>
    <lineage>
        <taxon>Eukaryota</taxon>
        <taxon>Viridiplantae</taxon>
        <taxon>Streptophyta</taxon>
        <taxon>Embryophyta</taxon>
        <taxon>Tracheophyta</taxon>
        <taxon>Spermatophyta</taxon>
        <taxon>Magnoliopsida</taxon>
        <taxon>eudicotyledons</taxon>
        <taxon>Gunneridae</taxon>
        <taxon>Pentapetalae</taxon>
        <taxon>asterids</taxon>
        <taxon>lamiids</taxon>
        <taxon>Lamiales</taxon>
        <taxon>Orobanchaceae</taxon>
        <taxon>Rehmannieae</taxon>
        <taxon>Rehmannia</taxon>
    </lineage>
</organism>
<feature type="compositionally biased region" description="Polar residues" evidence="2">
    <location>
        <begin position="555"/>
        <end position="571"/>
    </location>
</feature>
<evidence type="ECO:0000256" key="1">
    <source>
        <dbReference type="PROSITE-ProRule" id="PRU00649"/>
    </source>
</evidence>
<keyword evidence="5" id="KW-1185">Reference proteome</keyword>
<feature type="compositionally biased region" description="Polar residues" evidence="2">
    <location>
        <begin position="962"/>
        <end position="971"/>
    </location>
</feature>
<gene>
    <name evidence="4" type="ORF">DH2020_007463</name>
</gene>
<feature type="region of interest" description="Disordered" evidence="2">
    <location>
        <begin position="487"/>
        <end position="582"/>
    </location>
</feature>
<feature type="compositionally biased region" description="Polar residues" evidence="2">
    <location>
        <begin position="688"/>
        <end position="698"/>
    </location>
</feature>
<feature type="compositionally biased region" description="Basic and acidic residues" evidence="2">
    <location>
        <begin position="699"/>
        <end position="708"/>
    </location>
</feature>
<dbReference type="PROSITE" id="PS51319">
    <property type="entry name" value="TFIIS_N"/>
    <property type="match status" value="1"/>
</dbReference>
<feature type="region of interest" description="Disordered" evidence="2">
    <location>
        <begin position="172"/>
        <end position="282"/>
    </location>
</feature>